<organism evidence="3">
    <name type="scientific">Fagus sylvatica</name>
    <name type="common">Beechnut</name>
    <dbReference type="NCBI Taxonomy" id="28930"/>
    <lineage>
        <taxon>Eukaryota</taxon>
        <taxon>Viridiplantae</taxon>
        <taxon>Streptophyta</taxon>
        <taxon>Embryophyta</taxon>
        <taxon>Tracheophyta</taxon>
        <taxon>Spermatophyta</taxon>
        <taxon>Magnoliopsida</taxon>
        <taxon>eudicotyledons</taxon>
        <taxon>Gunneridae</taxon>
        <taxon>Pentapetalae</taxon>
        <taxon>rosids</taxon>
        <taxon>fabids</taxon>
        <taxon>Fagales</taxon>
        <taxon>Fagaceae</taxon>
        <taxon>Fagus</taxon>
    </lineage>
</organism>
<dbReference type="Pfam" id="PF10551">
    <property type="entry name" value="MULE"/>
    <property type="match status" value="1"/>
</dbReference>
<dbReference type="PANTHER" id="PTHR31973">
    <property type="entry name" value="POLYPROTEIN, PUTATIVE-RELATED"/>
    <property type="match status" value="1"/>
</dbReference>
<feature type="compositionally biased region" description="Polar residues" evidence="1">
    <location>
        <begin position="185"/>
        <end position="195"/>
    </location>
</feature>
<proteinExistence type="predicted"/>
<evidence type="ECO:0000256" key="1">
    <source>
        <dbReference type="SAM" id="MobiDB-lite"/>
    </source>
</evidence>
<dbReference type="InterPro" id="IPR018289">
    <property type="entry name" value="MULE_transposase_dom"/>
</dbReference>
<reference evidence="3" key="1">
    <citation type="submission" date="2018-02" db="EMBL/GenBank/DDBJ databases">
        <authorList>
            <person name="Cohen D.B."/>
            <person name="Kent A.D."/>
        </authorList>
    </citation>
    <scope>NUCLEOTIDE SEQUENCE</scope>
</reference>
<dbReference type="EMBL" id="OIVN01000056">
    <property type="protein sequence ID" value="SPC73400.1"/>
    <property type="molecule type" value="Genomic_DNA"/>
</dbReference>
<name>A0A2N9EFF2_FAGSY</name>
<sequence>MQGFHNGRRPIIGLDGCHLKGVYGGQLLSAVGRDGNDNLFPIAMAVVEAETKDSWTWFLMELTEDIKAQEKMKSSWISDRHKGLTKTFQQIMSTADHRVCMKQLQGGIQRQGIEGCNVEGSFMSCKAPVMGEIPWQRRMRQKKAKEMATKVVQNEGKPGLAAHTRSKKASREHQLSKDLKERGAASSSQLIDSSPLKNHHIESVATNQPVQWFKEGVKQVFLHGGFMDKMHGKINKEVY</sequence>
<evidence type="ECO:0000313" key="3">
    <source>
        <dbReference type="EMBL" id="SPC73400.1"/>
    </source>
</evidence>
<feature type="domain" description="MULE transposase" evidence="2">
    <location>
        <begin position="12"/>
        <end position="102"/>
    </location>
</feature>
<dbReference type="AlphaFoldDB" id="A0A2N9EFF2"/>
<feature type="region of interest" description="Disordered" evidence="1">
    <location>
        <begin position="150"/>
        <end position="195"/>
    </location>
</feature>
<evidence type="ECO:0000259" key="2">
    <source>
        <dbReference type="Pfam" id="PF10551"/>
    </source>
</evidence>
<feature type="compositionally biased region" description="Basic and acidic residues" evidence="1">
    <location>
        <begin position="169"/>
        <end position="183"/>
    </location>
</feature>
<dbReference type="PANTHER" id="PTHR31973:SF187">
    <property type="entry name" value="MUTATOR TRANSPOSASE MUDRA PROTEIN"/>
    <property type="match status" value="1"/>
</dbReference>
<protein>
    <recommendedName>
        <fullName evidence="2">MULE transposase domain-containing protein</fullName>
    </recommendedName>
</protein>
<accession>A0A2N9EFF2</accession>
<gene>
    <name evidence="3" type="ORF">FSB_LOCUS1282</name>
</gene>